<keyword evidence="3" id="KW-1185">Reference proteome</keyword>
<sequence length="313" mass="34302">MASSSSSSSSLRAGLLKLPAPLAKFFALFPLHTYPAIPLPDKHPITGPTLWIHPPSAPPDTHDLLSADVECLKWQAHLALRGVSEVQVRWDVVAEGALGERLPNLQLPLTKDKDGELLAAHNIPAWVDERLGPLGDLQGYRDVTTRDESHAWVALLEGDVQAALTLSQPLPSFFYQTVLQLPASNPTRPIETLLTPPPTPLTGISSLLRPYGSRLPIKSIQSRYREAIASLSERLGTDKWFLGSEGPTALDALAFAYLYVLLHSADELRVEVARRVNLVNWEQRVYETVRSAFIPHSTTGLPLSSNPEAQIST</sequence>
<evidence type="ECO:0000259" key="1">
    <source>
        <dbReference type="Pfam" id="PF17171"/>
    </source>
</evidence>
<dbReference type="EMBL" id="KI925455">
    <property type="protein sequence ID" value="ETW86297.1"/>
    <property type="molecule type" value="Genomic_DNA"/>
</dbReference>
<dbReference type="InterPro" id="IPR050931">
    <property type="entry name" value="Mito_Protein_Transport_Metaxin"/>
</dbReference>
<dbReference type="PANTHER" id="PTHR12289">
    <property type="entry name" value="METAXIN RELATED"/>
    <property type="match status" value="1"/>
</dbReference>
<evidence type="ECO:0000313" key="3">
    <source>
        <dbReference type="Proteomes" id="UP000030671"/>
    </source>
</evidence>
<organism evidence="2 3">
    <name type="scientific">Heterobasidion irregulare (strain TC 32-1)</name>
    <dbReference type="NCBI Taxonomy" id="747525"/>
    <lineage>
        <taxon>Eukaryota</taxon>
        <taxon>Fungi</taxon>
        <taxon>Dikarya</taxon>
        <taxon>Basidiomycota</taxon>
        <taxon>Agaricomycotina</taxon>
        <taxon>Agaricomycetes</taxon>
        <taxon>Russulales</taxon>
        <taxon>Bondarzewiaceae</taxon>
        <taxon>Heterobasidion</taxon>
        <taxon>Heterobasidion annosum species complex</taxon>
    </lineage>
</organism>
<dbReference type="FunCoup" id="W4KKF9">
    <property type="interactions" value="100"/>
</dbReference>
<gene>
    <name evidence="2" type="ORF">HETIRDRAFT_449154</name>
</gene>
<protein>
    <recommendedName>
        <fullName evidence="1">Metaxin glutathione S-transferase domain-containing protein</fullName>
    </recommendedName>
</protein>
<dbReference type="InParanoid" id="W4KKF9"/>
<dbReference type="GeneID" id="20675918"/>
<dbReference type="AlphaFoldDB" id="W4KKF9"/>
<dbReference type="InterPro" id="IPR036282">
    <property type="entry name" value="Glutathione-S-Trfase_C_sf"/>
</dbReference>
<evidence type="ECO:0000313" key="2">
    <source>
        <dbReference type="EMBL" id="ETW86297.1"/>
    </source>
</evidence>
<dbReference type="STRING" id="747525.W4KKF9"/>
<accession>W4KKF9</accession>
<reference evidence="2 3" key="1">
    <citation type="journal article" date="2012" name="New Phytol.">
        <title>Insight into trade-off between wood decay and parasitism from the genome of a fungal forest pathogen.</title>
        <authorList>
            <person name="Olson A."/>
            <person name="Aerts A."/>
            <person name="Asiegbu F."/>
            <person name="Belbahri L."/>
            <person name="Bouzid O."/>
            <person name="Broberg A."/>
            <person name="Canback B."/>
            <person name="Coutinho P.M."/>
            <person name="Cullen D."/>
            <person name="Dalman K."/>
            <person name="Deflorio G."/>
            <person name="van Diepen L.T."/>
            <person name="Dunand C."/>
            <person name="Duplessis S."/>
            <person name="Durling M."/>
            <person name="Gonthier P."/>
            <person name="Grimwood J."/>
            <person name="Fossdal C.G."/>
            <person name="Hansson D."/>
            <person name="Henrissat B."/>
            <person name="Hietala A."/>
            <person name="Himmelstrand K."/>
            <person name="Hoffmeister D."/>
            <person name="Hogberg N."/>
            <person name="James T.Y."/>
            <person name="Karlsson M."/>
            <person name="Kohler A."/>
            <person name="Kues U."/>
            <person name="Lee Y.H."/>
            <person name="Lin Y.C."/>
            <person name="Lind M."/>
            <person name="Lindquist E."/>
            <person name="Lombard V."/>
            <person name="Lucas S."/>
            <person name="Lunden K."/>
            <person name="Morin E."/>
            <person name="Murat C."/>
            <person name="Park J."/>
            <person name="Raffaello T."/>
            <person name="Rouze P."/>
            <person name="Salamov A."/>
            <person name="Schmutz J."/>
            <person name="Solheim H."/>
            <person name="Stahlberg J."/>
            <person name="Velez H."/>
            <person name="de Vries R.P."/>
            <person name="Wiebenga A."/>
            <person name="Woodward S."/>
            <person name="Yakovlev I."/>
            <person name="Garbelotto M."/>
            <person name="Martin F."/>
            <person name="Grigoriev I.V."/>
            <person name="Stenlid J."/>
        </authorList>
    </citation>
    <scope>NUCLEOTIDE SEQUENCE [LARGE SCALE GENOMIC DNA]</scope>
    <source>
        <strain evidence="2 3">TC 32-1</strain>
    </source>
</reference>
<dbReference type="Pfam" id="PF17171">
    <property type="entry name" value="GST_C_6"/>
    <property type="match status" value="1"/>
</dbReference>
<dbReference type="PANTHER" id="PTHR12289:SF77">
    <property type="entry name" value="METAXIN-2"/>
    <property type="match status" value="1"/>
</dbReference>
<dbReference type="KEGG" id="hir:HETIRDRAFT_449154"/>
<dbReference type="GO" id="GO:0007005">
    <property type="term" value="P:mitochondrion organization"/>
    <property type="evidence" value="ECO:0007669"/>
    <property type="project" value="TreeGrafter"/>
</dbReference>
<dbReference type="HOGENOM" id="CLU_077463_0_0_1"/>
<dbReference type="RefSeq" id="XP_009543052.1">
    <property type="nucleotide sequence ID" value="XM_009544757.1"/>
</dbReference>
<dbReference type="GO" id="GO:0001401">
    <property type="term" value="C:SAM complex"/>
    <property type="evidence" value="ECO:0007669"/>
    <property type="project" value="TreeGrafter"/>
</dbReference>
<name>W4KKF9_HETIT</name>
<dbReference type="SUPFAM" id="SSF47616">
    <property type="entry name" value="GST C-terminal domain-like"/>
    <property type="match status" value="1"/>
</dbReference>
<dbReference type="eggNOG" id="ENOG502SJBW">
    <property type="taxonomic scope" value="Eukaryota"/>
</dbReference>
<feature type="domain" description="Metaxin glutathione S-transferase" evidence="1">
    <location>
        <begin position="225"/>
        <end position="285"/>
    </location>
</feature>
<proteinExistence type="predicted"/>
<dbReference type="Proteomes" id="UP000030671">
    <property type="component" value="Unassembled WGS sequence"/>
</dbReference>
<dbReference type="InterPro" id="IPR033468">
    <property type="entry name" value="Metaxin_GST"/>
</dbReference>
<dbReference type="OrthoDB" id="198787at2759"/>